<evidence type="ECO:0000313" key="3">
    <source>
        <dbReference type="EMBL" id="TFY51954.1"/>
    </source>
</evidence>
<evidence type="ECO:0008006" key="5">
    <source>
        <dbReference type="Google" id="ProtNLM"/>
    </source>
</evidence>
<dbReference type="Gene3D" id="6.10.30.50">
    <property type="match status" value="1"/>
</dbReference>
<dbReference type="InterPro" id="IPR014767">
    <property type="entry name" value="DAD_dom"/>
</dbReference>
<dbReference type="STRING" id="34475.A0A4Y9XNR4"/>
<protein>
    <recommendedName>
        <fullName evidence="5">FH2 domain-containing protein</fullName>
    </recommendedName>
</protein>
<feature type="domain" description="FH2" evidence="2">
    <location>
        <begin position="1"/>
        <end position="392"/>
    </location>
</feature>
<evidence type="ECO:0000259" key="2">
    <source>
        <dbReference type="PROSITE" id="PS51444"/>
    </source>
</evidence>
<proteinExistence type="predicted"/>
<dbReference type="InterPro" id="IPR051425">
    <property type="entry name" value="Formin_Homology"/>
</dbReference>
<reference evidence="3 4" key="1">
    <citation type="submission" date="2019-01" db="EMBL/GenBank/DDBJ databases">
        <title>Genome sequencing of the rare red list fungi Fomitopsis rosea.</title>
        <authorList>
            <person name="Buettner E."/>
            <person name="Kellner H."/>
        </authorList>
    </citation>
    <scope>NUCLEOTIDE SEQUENCE [LARGE SCALE GENOMIC DNA]</scope>
    <source>
        <strain evidence="3 4">DSM 105464</strain>
    </source>
</reference>
<feature type="domain" description="DAD" evidence="1">
    <location>
        <begin position="410"/>
        <end position="437"/>
    </location>
</feature>
<comment type="caution">
    <text evidence="3">The sequence shown here is derived from an EMBL/GenBank/DDBJ whole genome shotgun (WGS) entry which is preliminary data.</text>
</comment>
<organism evidence="3 4">
    <name type="scientific">Rhodofomes roseus</name>
    <dbReference type="NCBI Taxonomy" id="34475"/>
    <lineage>
        <taxon>Eukaryota</taxon>
        <taxon>Fungi</taxon>
        <taxon>Dikarya</taxon>
        <taxon>Basidiomycota</taxon>
        <taxon>Agaricomycotina</taxon>
        <taxon>Agaricomycetes</taxon>
        <taxon>Polyporales</taxon>
        <taxon>Rhodofomes</taxon>
    </lineage>
</organism>
<evidence type="ECO:0000313" key="4">
    <source>
        <dbReference type="Proteomes" id="UP000298390"/>
    </source>
</evidence>
<dbReference type="InterPro" id="IPR015425">
    <property type="entry name" value="FH2_Formin"/>
</dbReference>
<sequence length="494" mass="56271">MKQLQWDKLPQQQAAKTVFSDDEPTKEEQWMLKLQSDGVWREMEEDFKAKQLVINLMAKQKRAELKSVLDPQTKKRVEILIQTVKRLQPEEIAMKIRHFDQEVCTPVFLSELKPVLPNPEQVGKLNVYRHADPEELAGLHPSDRLMVQLIKLDRLAPRIEGMLYKCTFEETWSLLDDSARKLSEAGNALLHAKHFKELLSLILLIGNYMNGTGVKGGAFGFRVSSINKLVDTKSVHNTTLLHFLERTVAKHFPDMEAFLDELSAPAEAYRVSLQDVRKSLGELREGLKSIRRELTEHFADAEQTDRYGAQMWAFVREATSQVEDLVDDVNNADAIYLEVVKYYGEDDKQMNSTEFYGTFKTFVTSYKKCKSDNQAIAEERLAAEKRRHAAEESKANRQKAIDNAAADESEDTAVLDNLLEKLRSGDTASRKARRTRPNTVARPAAPLSLDPEALLDVGSALIHRLRLALQPLKGEVDAGSMQVPWIFCPRKWMH</sequence>
<dbReference type="SUPFAM" id="SSF101447">
    <property type="entry name" value="Formin homology 2 domain (FH2 domain)"/>
    <property type="match status" value="1"/>
</dbReference>
<dbReference type="EMBL" id="SEKV01001071">
    <property type="protein sequence ID" value="TFY51954.1"/>
    <property type="molecule type" value="Genomic_DNA"/>
</dbReference>
<dbReference type="Gene3D" id="1.20.58.2220">
    <property type="entry name" value="Formin, FH2 domain"/>
    <property type="match status" value="1"/>
</dbReference>
<dbReference type="InterPro" id="IPR042201">
    <property type="entry name" value="FH2_Formin_sf"/>
</dbReference>
<dbReference type="PROSITE" id="PS51231">
    <property type="entry name" value="DAD"/>
    <property type="match status" value="1"/>
</dbReference>
<dbReference type="Pfam" id="PF02181">
    <property type="entry name" value="FH2"/>
    <property type="match status" value="1"/>
</dbReference>
<dbReference type="SMART" id="SM00498">
    <property type="entry name" value="FH2"/>
    <property type="match status" value="1"/>
</dbReference>
<dbReference type="Proteomes" id="UP000298390">
    <property type="component" value="Unassembled WGS sequence"/>
</dbReference>
<dbReference type="PANTHER" id="PTHR45725:SF1">
    <property type="entry name" value="DISHEVELLED ASSOCIATED ACTIVATOR OF MORPHOGENESIS, ISOFORM D"/>
    <property type="match status" value="1"/>
</dbReference>
<evidence type="ECO:0000259" key="1">
    <source>
        <dbReference type="PROSITE" id="PS51231"/>
    </source>
</evidence>
<accession>A0A4Y9XNR4</accession>
<name>A0A4Y9XNR4_9APHY</name>
<dbReference type="PROSITE" id="PS51444">
    <property type="entry name" value="FH2"/>
    <property type="match status" value="1"/>
</dbReference>
<dbReference type="PANTHER" id="PTHR45725">
    <property type="entry name" value="FORMIN HOMOLOGY 2 FAMILY MEMBER"/>
    <property type="match status" value="1"/>
</dbReference>
<dbReference type="AlphaFoldDB" id="A0A4Y9XNR4"/>
<gene>
    <name evidence="3" type="ORF">EVJ58_g10285</name>
</gene>
<dbReference type="Gene3D" id="1.20.58.630">
    <property type="match status" value="1"/>
</dbReference>